<dbReference type="PANTHER" id="PTHR23033:SF47">
    <property type="entry name" value="APPLE DOMAIN-CONTAINING PROTEIN-RELATED"/>
    <property type="match status" value="1"/>
</dbReference>
<dbReference type="InterPro" id="IPR026050">
    <property type="entry name" value="C1GALT1/C1GALT1_chp1"/>
</dbReference>
<comment type="similarity">
    <text evidence="2">Belongs to the glycosyltransferase 31 family. Beta3-Gal-T subfamily.</text>
</comment>
<evidence type="ECO:0000256" key="4">
    <source>
        <dbReference type="ARBA" id="ARBA00022968"/>
    </source>
</evidence>
<evidence type="ECO:0000256" key="5">
    <source>
        <dbReference type="ARBA" id="ARBA00022989"/>
    </source>
</evidence>
<dbReference type="PANTHER" id="PTHR23033">
    <property type="entry name" value="BETA1,3-GALACTOSYLTRANSFERASE"/>
    <property type="match status" value="1"/>
</dbReference>
<comment type="caution">
    <text evidence="8">The sequence shown here is derived from an EMBL/GenBank/DDBJ whole genome shotgun (WGS) entry which is preliminary data.</text>
</comment>
<proteinExistence type="inferred from homology"/>
<dbReference type="EMBL" id="JAGTJR010000039">
    <property type="protein sequence ID" value="KAH7033987.1"/>
    <property type="molecule type" value="Genomic_DNA"/>
</dbReference>
<comment type="subcellular location">
    <subcellularLocation>
        <location evidence="1">Membrane</location>
        <topology evidence="1">Single-pass type II membrane protein</topology>
    </subcellularLocation>
</comment>
<protein>
    <recommendedName>
        <fullName evidence="10">Fringe-like protein</fullName>
    </recommendedName>
</protein>
<evidence type="ECO:0000256" key="7">
    <source>
        <dbReference type="SAM" id="Phobius"/>
    </source>
</evidence>
<organism evidence="8 9">
    <name type="scientific">Macrophomina phaseolina</name>
    <dbReference type="NCBI Taxonomy" id="35725"/>
    <lineage>
        <taxon>Eukaryota</taxon>
        <taxon>Fungi</taxon>
        <taxon>Dikarya</taxon>
        <taxon>Ascomycota</taxon>
        <taxon>Pezizomycotina</taxon>
        <taxon>Dothideomycetes</taxon>
        <taxon>Dothideomycetes incertae sedis</taxon>
        <taxon>Botryosphaeriales</taxon>
        <taxon>Botryosphaeriaceae</taxon>
        <taxon>Macrophomina</taxon>
    </lineage>
</organism>
<sequence>MSFISPHSRRRAQLLAVIAALIFVPLLYLHQSWVPEAAVGDLYPGAGEKPAHGPGGNSSPPPAPELACRRLPGADDVLIIMKTGGTESHKKLPIHFKTTFRCIPHWIVFSDLEEDVAGHRVHDVLDEIDDSVKKTVEEFRLYDKIQKWHAKGTMPTAIDEVLRKQAWNLDKWKFLPLVKKALQTRPEAKWYYFMEADTCLIWSNLLLYLSHLNPDEPLYLGAQSWIGDTEFAHGGSGFIISSKALHMVVEEYTSRVPHYNELTRNEWAGDLVLAKAMKNQGIYPTRSFPILQGETPYTLDYTERHWCFPVVSYHHMTPEWIQTMWDYEQKWLAKDQAETSPDSLPSEPIRHRHVFAHFVQPTINLGEKTEWHNLSPDQGADGQTTLETCRSICEAAQSCIQWLFTVPGDCKIANVIRLGSRPTNEDDIMKYRSGWMTDRVAVFVDKMGQCKRNWILSNAGAVA</sequence>
<keyword evidence="5 7" id="KW-1133">Transmembrane helix</keyword>
<evidence type="ECO:0008006" key="10">
    <source>
        <dbReference type="Google" id="ProtNLM"/>
    </source>
</evidence>
<dbReference type="Proteomes" id="UP000774617">
    <property type="component" value="Unassembled WGS sequence"/>
</dbReference>
<keyword evidence="6 7" id="KW-0472">Membrane</keyword>
<reference evidence="8 9" key="1">
    <citation type="journal article" date="2021" name="Nat. Commun.">
        <title>Genetic determinants of endophytism in the Arabidopsis root mycobiome.</title>
        <authorList>
            <person name="Mesny F."/>
            <person name="Miyauchi S."/>
            <person name="Thiergart T."/>
            <person name="Pickel B."/>
            <person name="Atanasova L."/>
            <person name="Karlsson M."/>
            <person name="Huettel B."/>
            <person name="Barry K.W."/>
            <person name="Haridas S."/>
            <person name="Chen C."/>
            <person name="Bauer D."/>
            <person name="Andreopoulos W."/>
            <person name="Pangilinan J."/>
            <person name="LaButti K."/>
            <person name="Riley R."/>
            <person name="Lipzen A."/>
            <person name="Clum A."/>
            <person name="Drula E."/>
            <person name="Henrissat B."/>
            <person name="Kohler A."/>
            <person name="Grigoriev I.V."/>
            <person name="Martin F.M."/>
            <person name="Hacquard S."/>
        </authorList>
    </citation>
    <scope>NUCLEOTIDE SEQUENCE [LARGE SCALE GENOMIC DNA]</scope>
    <source>
        <strain evidence="8 9">MPI-SDFR-AT-0080</strain>
    </source>
</reference>
<evidence type="ECO:0000313" key="8">
    <source>
        <dbReference type="EMBL" id="KAH7033987.1"/>
    </source>
</evidence>
<evidence type="ECO:0000256" key="6">
    <source>
        <dbReference type="ARBA" id="ARBA00023136"/>
    </source>
</evidence>
<keyword evidence="4" id="KW-0735">Signal-anchor</keyword>
<evidence type="ECO:0000256" key="2">
    <source>
        <dbReference type="ARBA" id="ARBA00006462"/>
    </source>
</evidence>
<accession>A0ABQ8FXP3</accession>
<gene>
    <name evidence="8" type="ORF">B0J12DRAFT_680115</name>
</gene>
<name>A0ABQ8FXP3_9PEZI</name>
<keyword evidence="9" id="KW-1185">Reference proteome</keyword>
<evidence type="ECO:0000256" key="3">
    <source>
        <dbReference type="ARBA" id="ARBA00022692"/>
    </source>
</evidence>
<feature type="transmembrane region" description="Helical" evidence="7">
    <location>
        <begin position="12"/>
        <end position="29"/>
    </location>
</feature>
<dbReference type="Gene3D" id="3.90.550.50">
    <property type="match status" value="1"/>
</dbReference>
<evidence type="ECO:0000313" key="9">
    <source>
        <dbReference type="Proteomes" id="UP000774617"/>
    </source>
</evidence>
<keyword evidence="3 7" id="KW-0812">Transmembrane</keyword>
<evidence type="ECO:0000256" key="1">
    <source>
        <dbReference type="ARBA" id="ARBA00004606"/>
    </source>
</evidence>